<keyword evidence="3" id="KW-1003">Cell membrane</keyword>
<evidence type="ECO:0000256" key="3">
    <source>
        <dbReference type="ARBA" id="ARBA00022475"/>
    </source>
</evidence>
<comment type="caution">
    <text evidence="9">The sequence shown here is derived from an EMBL/GenBank/DDBJ whole genome shotgun (WGS) entry which is preliminary data.</text>
</comment>
<evidence type="ECO:0000256" key="2">
    <source>
        <dbReference type="ARBA" id="ARBA00022448"/>
    </source>
</evidence>
<dbReference type="CDD" id="cd06261">
    <property type="entry name" value="TM_PBP2"/>
    <property type="match status" value="1"/>
</dbReference>
<keyword evidence="6 7" id="KW-0472">Membrane</keyword>
<feature type="transmembrane region" description="Helical" evidence="7">
    <location>
        <begin position="137"/>
        <end position="159"/>
    </location>
</feature>
<dbReference type="Pfam" id="PF00528">
    <property type="entry name" value="BPD_transp_1"/>
    <property type="match status" value="1"/>
</dbReference>
<dbReference type="OrthoDB" id="153186at2"/>
<dbReference type="Proteomes" id="UP000306509">
    <property type="component" value="Unassembled WGS sequence"/>
</dbReference>
<gene>
    <name evidence="9" type="primary">araQ_88</name>
    <name evidence="9" type="ORF">DSM106044_05720</name>
</gene>
<dbReference type="Gene3D" id="1.10.3720.10">
    <property type="entry name" value="MetI-like"/>
    <property type="match status" value="1"/>
</dbReference>
<feature type="transmembrane region" description="Helical" evidence="7">
    <location>
        <begin position="12"/>
        <end position="35"/>
    </location>
</feature>
<evidence type="ECO:0000313" key="10">
    <source>
        <dbReference type="Proteomes" id="UP000306509"/>
    </source>
</evidence>
<evidence type="ECO:0000256" key="6">
    <source>
        <dbReference type="ARBA" id="ARBA00023136"/>
    </source>
</evidence>
<evidence type="ECO:0000256" key="4">
    <source>
        <dbReference type="ARBA" id="ARBA00022692"/>
    </source>
</evidence>
<evidence type="ECO:0000259" key="8">
    <source>
        <dbReference type="PROSITE" id="PS50928"/>
    </source>
</evidence>
<dbReference type="InterPro" id="IPR000515">
    <property type="entry name" value="MetI-like"/>
</dbReference>
<evidence type="ECO:0000256" key="5">
    <source>
        <dbReference type="ARBA" id="ARBA00022989"/>
    </source>
</evidence>
<feature type="transmembrane region" description="Helical" evidence="7">
    <location>
        <begin position="180"/>
        <end position="205"/>
    </location>
</feature>
<dbReference type="RefSeq" id="WP_027297000.1">
    <property type="nucleotide sequence ID" value="NZ_CABMJZ010000025.1"/>
</dbReference>
<feature type="transmembrane region" description="Helical" evidence="7">
    <location>
        <begin position="74"/>
        <end position="96"/>
    </location>
</feature>
<keyword evidence="4 7" id="KW-0812">Transmembrane</keyword>
<protein>
    <submittedName>
        <fullName evidence="9">L-arabinose transport system permease protein AraQ</fullName>
    </submittedName>
</protein>
<feature type="transmembrane region" description="Helical" evidence="7">
    <location>
        <begin position="105"/>
        <end position="125"/>
    </location>
</feature>
<evidence type="ECO:0000313" key="9">
    <source>
        <dbReference type="EMBL" id="TLC97487.1"/>
    </source>
</evidence>
<keyword evidence="2 7" id="KW-0813">Transport</keyword>
<reference evidence="9 10" key="1">
    <citation type="journal article" date="2019" name="Anaerobe">
        <title>Detection of Robinsoniella peoriensis in multiple bone samples of a trauma patient.</title>
        <authorList>
            <person name="Schrottner P."/>
            <person name="Hartwich K."/>
            <person name="Bunk B."/>
            <person name="Schober I."/>
            <person name="Helbig S."/>
            <person name="Rudolph W.W."/>
            <person name="Gunzer F."/>
        </authorList>
    </citation>
    <scope>NUCLEOTIDE SEQUENCE [LARGE SCALE GENOMIC DNA]</scope>
    <source>
        <strain evidence="9 10">DSM 106044</strain>
    </source>
</reference>
<comment type="similarity">
    <text evidence="7">Belongs to the binding-protein-dependent transport system permease family.</text>
</comment>
<feature type="transmembrane region" description="Helical" evidence="7">
    <location>
        <begin position="238"/>
        <end position="259"/>
    </location>
</feature>
<accession>A0A4V6YR07</accession>
<sequence>MSKKTKRINILIEIIMWLLSIVVIYPLLMVVITSFKPKGEASYLNINFPTAWAFDNYAEVWEQGHIPRAFFNSMFITVLSVLLVLVLASVFSYVLVRRNTKACRIISKCMTFGIIAPFAALPTIQMLKYMGLYGSRISMVFVYGALYLPFSTMLYSSFIKGIPKELDEAAVIDGSKGGKLFWQIIFPLLKPVTATTGILNFMWVWNDFQYPMYLLNSSSKWTLPLSVYNFYGQYSRSWNLVCADMVLVSIPVVIVYIFAQKYIIAGMTAGAVKG</sequence>
<keyword evidence="10" id="KW-1185">Reference proteome</keyword>
<name>A0A4V6YR07_9FIRM</name>
<evidence type="ECO:0000256" key="1">
    <source>
        <dbReference type="ARBA" id="ARBA00004651"/>
    </source>
</evidence>
<proteinExistence type="inferred from homology"/>
<dbReference type="EMBL" id="QGQD01000121">
    <property type="protein sequence ID" value="TLC97487.1"/>
    <property type="molecule type" value="Genomic_DNA"/>
</dbReference>
<dbReference type="SUPFAM" id="SSF161098">
    <property type="entry name" value="MetI-like"/>
    <property type="match status" value="1"/>
</dbReference>
<dbReference type="PANTHER" id="PTHR43744:SF12">
    <property type="entry name" value="ABC TRANSPORTER PERMEASE PROTEIN MG189-RELATED"/>
    <property type="match status" value="1"/>
</dbReference>
<dbReference type="PROSITE" id="PS50928">
    <property type="entry name" value="ABC_TM1"/>
    <property type="match status" value="1"/>
</dbReference>
<dbReference type="InterPro" id="IPR035906">
    <property type="entry name" value="MetI-like_sf"/>
</dbReference>
<dbReference type="AlphaFoldDB" id="A0A4V6YR07"/>
<dbReference type="PANTHER" id="PTHR43744">
    <property type="entry name" value="ABC TRANSPORTER PERMEASE PROTEIN MG189-RELATED-RELATED"/>
    <property type="match status" value="1"/>
</dbReference>
<comment type="subcellular location">
    <subcellularLocation>
        <location evidence="1 7">Cell membrane</location>
        <topology evidence="1 7">Multi-pass membrane protein</topology>
    </subcellularLocation>
</comment>
<dbReference type="GO" id="GO:0005886">
    <property type="term" value="C:plasma membrane"/>
    <property type="evidence" value="ECO:0007669"/>
    <property type="project" value="UniProtKB-SubCell"/>
</dbReference>
<organism evidence="9 10">
    <name type="scientific">Robinsoniella peoriensis</name>
    <dbReference type="NCBI Taxonomy" id="180332"/>
    <lineage>
        <taxon>Bacteria</taxon>
        <taxon>Bacillati</taxon>
        <taxon>Bacillota</taxon>
        <taxon>Clostridia</taxon>
        <taxon>Lachnospirales</taxon>
        <taxon>Lachnospiraceae</taxon>
        <taxon>Robinsoniella</taxon>
    </lineage>
</organism>
<dbReference type="GO" id="GO:0055085">
    <property type="term" value="P:transmembrane transport"/>
    <property type="evidence" value="ECO:0007669"/>
    <property type="project" value="InterPro"/>
</dbReference>
<keyword evidence="5 7" id="KW-1133">Transmembrane helix</keyword>
<feature type="domain" description="ABC transmembrane type-1" evidence="8">
    <location>
        <begin position="70"/>
        <end position="259"/>
    </location>
</feature>
<dbReference type="STRING" id="180332.GCA_000797495_01315"/>
<evidence type="ECO:0000256" key="7">
    <source>
        <dbReference type="RuleBase" id="RU363032"/>
    </source>
</evidence>